<dbReference type="Proteomes" id="UP000443582">
    <property type="component" value="Unassembled WGS sequence"/>
</dbReference>
<reference evidence="2" key="1">
    <citation type="journal article" date="2019" name="Int. J. Syst. Evol. Microbiol.">
        <title>Halobacteriovorax valvorus sp. nov., a novel prokaryotic predator isolated from coastal seawater of China.</title>
        <authorList>
            <person name="Chen M.-X."/>
        </authorList>
    </citation>
    <scope>NUCLEOTIDE SEQUENCE [LARGE SCALE GENOMIC DNA]</scope>
    <source>
        <strain evidence="2">BL9</strain>
    </source>
</reference>
<name>A0ABY0IH56_9BACT</name>
<evidence type="ECO:0008006" key="3">
    <source>
        <dbReference type="Google" id="ProtNLM"/>
    </source>
</evidence>
<proteinExistence type="predicted"/>
<evidence type="ECO:0000313" key="1">
    <source>
        <dbReference type="EMBL" id="RZF22286.1"/>
    </source>
</evidence>
<keyword evidence="2" id="KW-1185">Reference proteome</keyword>
<dbReference type="EMBL" id="QDKL01000001">
    <property type="protein sequence ID" value="RZF22286.1"/>
    <property type="molecule type" value="Genomic_DNA"/>
</dbReference>
<organism evidence="1 2">
    <name type="scientific">Halobacteriovorax vibrionivorans</name>
    <dbReference type="NCBI Taxonomy" id="2152716"/>
    <lineage>
        <taxon>Bacteria</taxon>
        <taxon>Pseudomonadati</taxon>
        <taxon>Bdellovibrionota</taxon>
        <taxon>Bacteriovoracia</taxon>
        <taxon>Bacteriovoracales</taxon>
        <taxon>Halobacteriovoraceae</taxon>
        <taxon>Halobacteriovorax</taxon>
    </lineage>
</organism>
<accession>A0ABY0IH56</accession>
<comment type="caution">
    <text evidence="1">The sequence shown here is derived from an EMBL/GenBank/DDBJ whole genome shotgun (WGS) entry which is preliminary data.</text>
</comment>
<protein>
    <recommendedName>
        <fullName evidence="3">Pre-toxin TG domain-containing protein</fullName>
    </recommendedName>
</protein>
<dbReference type="RefSeq" id="WP_114705231.1">
    <property type="nucleotide sequence ID" value="NZ_QDKL01000001.1"/>
</dbReference>
<gene>
    <name evidence="1" type="ORF">DAY19_00535</name>
</gene>
<evidence type="ECO:0000313" key="2">
    <source>
        <dbReference type="Proteomes" id="UP000443582"/>
    </source>
</evidence>
<sequence length="635" mass="72836">MRLEGIIIFIALVTSIVSRAESIEELCNSLRLEDPSCSTIEIPKSILPKEISENSLRRWHWIIEKAEEKKDLLQAEIDNNKGMLRFLRNDFVEEDESRQWYINEFKDIESDYLKLKEITKQIEVVSDKLNICFRVCSPKMRIENEEHLKKLQKLKILLLSKRPILAGPEIESIIKSKEEGDLKSALVKTYSDYLSGAQDQIREINTRFSPEQRQYDFAINEEVNEELQKERIKVLFDIINGNDVVDDTTSSILSTLDWRKEVMKEPSLACSLYERNKSYLTDQKIKELGLEVGMFVAPFVAGPAFRLGVWGLRGLGLAKWGMREEIYASITKATTGLSSATFFAKDLVAIPEKKEQCESLLNNFIKSKQDTYYQKYTECSEELSQEILLTSVSTALSGLSSLGPIKQAFELSKKYDPNSRLFHVKTMDELSFYLGKKPIDNEVFGDAGYKLSIEKGDYYVLNLNSSNKEVRTMSSNYWNFVSDTYQRRLNLSENEVKDFIQSSRQMEDRTTLIISTEKGAADSMRGGLAFVTSSKADELMPFEKATGVKVDRRPGRKVAEAVRFTVDDKKGDRKLSEELLGQLITSMDADDSLDGIYIFTSKAHERLYERILKKRGISFNRVKDLDRDVVLEIRP</sequence>